<dbReference type="InterPro" id="IPR050639">
    <property type="entry name" value="SSR_resolvase"/>
</dbReference>
<reference evidence="4 5" key="1">
    <citation type="journal article" date="2015" name="Nature">
        <title>rRNA introns, odd ribosomes, and small enigmatic genomes across a large radiation of phyla.</title>
        <authorList>
            <person name="Brown C.T."/>
            <person name="Hug L.A."/>
            <person name="Thomas B.C."/>
            <person name="Sharon I."/>
            <person name="Castelle C.J."/>
            <person name="Singh A."/>
            <person name="Wilkins M.J."/>
            <person name="Williams K.H."/>
            <person name="Banfield J.F."/>
        </authorList>
    </citation>
    <scope>NUCLEOTIDE SEQUENCE [LARGE SCALE GENOMIC DNA]</scope>
</reference>
<dbReference type="GO" id="GO:0000150">
    <property type="term" value="F:DNA strand exchange activity"/>
    <property type="evidence" value="ECO:0007669"/>
    <property type="project" value="InterPro"/>
</dbReference>
<dbReference type="GO" id="GO:0003677">
    <property type="term" value="F:DNA binding"/>
    <property type="evidence" value="ECO:0007669"/>
    <property type="project" value="InterPro"/>
</dbReference>
<dbReference type="CDD" id="cd00338">
    <property type="entry name" value="Ser_Recombinase"/>
    <property type="match status" value="1"/>
</dbReference>
<dbReference type="Pfam" id="PF00239">
    <property type="entry name" value="Resolvase"/>
    <property type="match status" value="1"/>
</dbReference>
<organism evidence="4 5">
    <name type="scientific">Candidatus Giovannonibacteria bacterium GW2011_GWF2_42_19</name>
    <dbReference type="NCBI Taxonomy" id="1618659"/>
    <lineage>
        <taxon>Bacteria</taxon>
        <taxon>Candidatus Giovannoniibacteriota</taxon>
    </lineage>
</organism>
<dbReference type="PROSITE" id="PS51737">
    <property type="entry name" value="RECOMBINASE_DNA_BIND"/>
    <property type="match status" value="1"/>
</dbReference>
<dbReference type="InterPro" id="IPR006119">
    <property type="entry name" value="Resolv_N"/>
</dbReference>
<accession>A0A0G1BHH1</accession>
<evidence type="ECO:0000313" key="4">
    <source>
        <dbReference type="EMBL" id="KKS45741.1"/>
    </source>
</evidence>
<protein>
    <submittedName>
        <fullName evidence="4">Recombinase</fullName>
    </submittedName>
</protein>
<dbReference type="Proteomes" id="UP000034036">
    <property type="component" value="Unassembled WGS sequence"/>
</dbReference>
<dbReference type="PANTHER" id="PTHR30461:SF23">
    <property type="entry name" value="DNA RECOMBINASE-RELATED"/>
    <property type="match status" value="1"/>
</dbReference>
<feature type="domain" description="Resolvase/invertase-type recombinase catalytic" evidence="2">
    <location>
        <begin position="46"/>
        <end position="192"/>
    </location>
</feature>
<dbReference type="PROSITE" id="PS51736">
    <property type="entry name" value="RECOMBINASES_3"/>
    <property type="match status" value="1"/>
</dbReference>
<name>A0A0G1BHH1_9BACT</name>
<dbReference type="Gene3D" id="3.90.1750.20">
    <property type="entry name" value="Putative Large Serine Recombinase, Chain B, Domain 2"/>
    <property type="match status" value="1"/>
</dbReference>
<comment type="caution">
    <text evidence="4">The sequence shown here is derived from an EMBL/GenBank/DDBJ whole genome shotgun (WGS) entry which is preliminary data.</text>
</comment>
<evidence type="ECO:0000313" key="5">
    <source>
        <dbReference type="Proteomes" id="UP000034036"/>
    </source>
</evidence>
<evidence type="ECO:0000259" key="3">
    <source>
        <dbReference type="PROSITE" id="PS51737"/>
    </source>
</evidence>
<dbReference type="Pfam" id="PF13408">
    <property type="entry name" value="Zn_ribbon_recom"/>
    <property type="match status" value="1"/>
</dbReference>
<dbReference type="Gene3D" id="3.40.50.1390">
    <property type="entry name" value="Resolvase, N-terminal catalytic domain"/>
    <property type="match status" value="1"/>
</dbReference>
<dbReference type="PANTHER" id="PTHR30461">
    <property type="entry name" value="DNA-INVERTASE FROM LAMBDOID PROPHAGE"/>
    <property type="match status" value="1"/>
</dbReference>
<dbReference type="InterPro" id="IPR011109">
    <property type="entry name" value="DNA_bind_recombinase_dom"/>
</dbReference>
<dbReference type="SUPFAM" id="SSF53041">
    <property type="entry name" value="Resolvase-like"/>
    <property type="match status" value="1"/>
</dbReference>
<dbReference type="SMART" id="SM00857">
    <property type="entry name" value="Resolvase"/>
    <property type="match status" value="1"/>
</dbReference>
<dbReference type="EMBL" id="LCDF01000041">
    <property type="protein sequence ID" value="KKS45741.1"/>
    <property type="molecule type" value="Genomic_DNA"/>
</dbReference>
<keyword evidence="1" id="KW-0175">Coiled coil</keyword>
<dbReference type="InterPro" id="IPR025827">
    <property type="entry name" value="Zn_ribbon_recom_dom"/>
</dbReference>
<dbReference type="Pfam" id="PF07508">
    <property type="entry name" value="Recombinase"/>
    <property type="match status" value="1"/>
</dbReference>
<dbReference type="AlphaFoldDB" id="A0A0G1BHH1"/>
<dbReference type="InterPro" id="IPR038109">
    <property type="entry name" value="DNA_bind_recomb_sf"/>
</dbReference>
<feature type="coiled-coil region" evidence="1">
    <location>
        <begin position="409"/>
        <end position="464"/>
    </location>
</feature>
<sequence>FPPLHGGSPSKAWNVPKAHEPMYNEITNCRCNAKPFINLIPEAMIKYFIYCRKSSEDEERQVLSIEAQLTELREYAKQQNLFVVKEFYESKTAKEPGREIFNEMLGEIEKGSASGILAWNPDRLARNSIDGGKVIYFVDTLKIVALKFPTFWFEATPQGKFMLSVAFGQAKYYTDNLRENILRGIRQKIRRGELSAKAPLGYFNEPRLRTIEPDKKTFAKVKECLGAFATGQYTLTAIQRKMFSLGLVGVRSGKPLVLASVEHILKNPFYYGHFQYRGEVHQGSHKPMISKKLFDKIQEALVANGKPRKKRGEKGLLYKGFAVCGECGYAITAERKIKKSGLVYHYYHCTFKSRTQKCSQTRFLREEELTRQVQDIVKKVSLPDEWRDAYLKKLESENADVRHSSDLFVQNLKNDISAVSARLSRLTDAYLDEALELGEYLERKNALMAEKRTLEEKLSDFERKGNHWLELMRNWIIEANQAGNLIKQENLSRMKDFFLWTSARTAASRRECFWRNSKCLGGTWRKHQSEPAPLARARSIFLQIRNGGPTENRTRIPATYPVT</sequence>
<feature type="non-terminal residue" evidence="4">
    <location>
        <position position="1"/>
    </location>
</feature>
<proteinExistence type="predicted"/>
<evidence type="ECO:0000259" key="2">
    <source>
        <dbReference type="PROSITE" id="PS51736"/>
    </source>
</evidence>
<feature type="domain" description="Recombinase" evidence="3">
    <location>
        <begin position="199"/>
        <end position="307"/>
    </location>
</feature>
<evidence type="ECO:0000256" key="1">
    <source>
        <dbReference type="SAM" id="Coils"/>
    </source>
</evidence>
<dbReference type="InterPro" id="IPR036162">
    <property type="entry name" value="Resolvase-like_N_sf"/>
</dbReference>
<gene>
    <name evidence="4" type="ORF">UV11_C0041G0001</name>
</gene>